<sequence>MTDYGIMLRRLIDFTGSKLYAVADEIGYDVSYVSKWCNKDLLPAPKTAATVNKVLVGFFADCIRQDGREAEFFTAFPGCVDGHTVEQHICALLTKAYESSAHTRAPSASSKIELLTHRNHMLSALQKFACQRLTAGDEIFCSIDLLTLLKSRDFTVLDQLAGEMELHFHAVMSMERFQKDPMKNLGLLYGFLTRYPALSLTLYDGSGLEGEGILAVRNGCALMAALSQKGELDALLVLEPGENAVQLCKTAAARLKECPLLLSPATPESMNHNGYRTDFYSRDQYKFFSPYGFEFLLPESICDKLIQAGEADAPNPALSRFIRRLFITWEEVFEKSHIDFYLLKSSVLRYLESGELLFADIMYQMTPSERLEHLENIKKQVMHNPGIRFIVLDDDTFSPGFEPIFSAYINPQKLFLKNPAAYQTGKGPLFYTVLNETLLHAAGQYMDSILNHSSCKVYDSKSVEELENRYGGMLYRMLTL</sequence>
<protein>
    <submittedName>
        <fullName evidence="1">Uncharacterized protein</fullName>
    </submittedName>
</protein>
<evidence type="ECO:0000313" key="2">
    <source>
        <dbReference type="Proteomes" id="UP000754750"/>
    </source>
</evidence>
<dbReference type="Proteomes" id="UP000754750">
    <property type="component" value="Unassembled WGS sequence"/>
</dbReference>
<evidence type="ECO:0000313" key="1">
    <source>
        <dbReference type="EMBL" id="MBE6833633.1"/>
    </source>
</evidence>
<name>A0A928KS08_9FIRM</name>
<dbReference type="EMBL" id="SVNY01000004">
    <property type="protein sequence ID" value="MBE6833633.1"/>
    <property type="molecule type" value="Genomic_DNA"/>
</dbReference>
<dbReference type="AlphaFoldDB" id="A0A928KS08"/>
<organism evidence="1 2">
    <name type="scientific">Faecalispora sporosphaeroides</name>
    <dbReference type="NCBI Taxonomy" id="1549"/>
    <lineage>
        <taxon>Bacteria</taxon>
        <taxon>Bacillati</taxon>
        <taxon>Bacillota</taxon>
        <taxon>Clostridia</taxon>
        <taxon>Eubacteriales</taxon>
        <taxon>Oscillospiraceae</taxon>
        <taxon>Faecalispora</taxon>
    </lineage>
</organism>
<gene>
    <name evidence="1" type="ORF">E7512_08650</name>
</gene>
<proteinExistence type="predicted"/>
<accession>A0A928KS08</accession>
<reference evidence="1" key="1">
    <citation type="submission" date="2019-04" db="EMBL/GenBank/DDBJ databases">
        <title>Evolution of Biomass-Degrading Anaerobic Consortia Revealed by Metagenomics.</title>
        <authorList>
            <person name="Peng X."/>
        </authorList>
    </citation>
    <scope>NUCLEOTIDE SEQUENCE</scope>
    <source>
        <strain evidence="1">SIG551</strain>
    </source>
</reference>
<comment type="caution">
    <text evidence="1">The sequence shown here is derived from an EMBL/GenBank/DDBJ whole genome shotgun (WGS) entry which is preliminary data.</text>
</comment>
<dbReference type="RefSeq" id="WP_326840446.1">
    <property type="nucleotide sequence ID" value="NZ_JBKWRC010000002.1"/>
</dbReference>